<gene>
    <name evidence="2" type="ORF">IFR04_001266</name>
</gene>
<dbReference type="PANTHER" id="PTHR35910:SF6">
    <property type="entry name" value="2EXR DOMAIN-CONTAINING PROTEIN"/>
    <property type="match status" value="1"/>
</dbReference>
<dbReference type="AlphaFoldDB" id="A0A8H7WIU7"/>
<dbReference type="Proteomes" id="UP000664132">
    <property type="component" value="Unassembled WGS sequence"/>
</dbReference>
<dbReference type="PANTHER" id="PTHR35910">
    <property type="entry name" value="2EXR DOMAIN-CONTAINING PROTEIN"/>
    <property type="match status" value="1"/>
</dbReference>
<dbReference type="OrthoDB" id="3473305at2759"/>
<evidence type="ECO:0000313" key="2">
    <source>
        <dbReference type="EMBL" id="KAG4425569.1"/>
    </source>
</evidence>
<reference evidence="2" key="1">
    <citation type="submission" date="2021-02" db="EMBL/GenBank/DDBJ databases">
        <title>Genome sequence Cadophora malorum strain M34.</title>
        <authorList>
            <person name="Stefanovic E."/>
            <person name="Vu D."/>
            <person name="Scully C."/>
            <person name="Dijksterhuis J."/>
            <person name="Roader J."/>
            <person name="Houbraken J."/>
        </authorList>
    </citation>
    <scope>NUCLEOTIDE SEQUENCE</scope>
    <source>
        <strain evidence="2">M34</strain>
    </source>
</reference>
<dbReference type="InterPro" id="IPR045518">
    <property type="entry name" value="2EXR"/>
</dbReference>
<keyword evidence="3" id="KW-1185">Reference proteome</keyword>
<name>A0A8H7WIU7_9HELO</name>
<protein>
    <recommendedName>
        <fullName evidence="1">2EXR domain-containing protein</fullName>
    </recommendedName>
</protein>
<evidence type="ECO:0000313" key="3">
    <source>
        <dbReference type="Proteomes" id="UP000664132"/>
    </source>
</evidence>
<proteinExistence type="predicted"/>
<dbReference type="Pfam" id="PF20150">
    <property type="entry name" value="2EXR"/>
    <property type="match status" value="1"/>
</dbReference>
<organism evidence="2 3">
    <name type="scientific">Cadophora malorum</name>
    <dbReference type="NCBI Taxonomy" id="108018"/>
    <lineage>
        <taxon>Eukaryota</taxon>
        <taxon>Fungi</taxon>
        <taxon>Dikarya</taxon>
        <taxon>Ascomycota</taxon>
        <taxon>Pezizomycotina</taxon>
        <taxon>Leotiomycetes</taxon>
        <taxon>Helotiales</taxon>
        <taxon>Ploettnerulaceae</taxon>
        <taxon>Cadophora</taxon>
    </lineage>
</organism>
<comment type="caution">
    <text evidence="2">The sequence shown here is derived from an EMBL/GenBank/DDBJ whole genome shotgun (WGS) entry which is preliminary data.</text>
</comment>
<dbReference type="EMBL" id="JAFJYH010000009">
    <property type="protein sequence ID" value="KAG4425569.1"/>
    <property type="molecule type" value="Genomic_DNA"/>
</dbReference>
<evidence type="ECO:0000259" key="1">
    <source>
        <dbReference type="Pfam" id="PF20150"/>
    </source>
</evidence>
<accession>A0A8H7WIU7</accession>
<sequence length="346" mass="39050">MDSAAAPGISKIIDMGTFFNFSILAMKDPCIQPAEQSLQPHRAPKLEVIAFFTASTSHRISRSVSPDGRTATHEYHHMDDPANPITKIKHSRFSPDSSPATTFTLLPKLPCEIRMMIWQKSMEGRTVELRISHHKVRKNRSLRYDLVGPFPTLLRPICREARELGLKAYTPSAFKMKYKCTKGIYFNFELDTLHFRGTQRWNTHFHSRVVPHIPDLDKVRNLSVMFEFLIGPDIYKGDLHPLPLFPSLEKVTMCGSVPELGGGAKSHSGKCHAQGTAGSCFLDEDEVAPACVSAVRKDMQMVESMYDGFMHHLREVELGEVNYGDEREVLGVKDVKIMDGEHVRRG</sequence>
<feature type="domain" description="2EXR" evidence="1">
    <location>
        <begin position="103"/>
        <end position="193"/>
    </location>
</feature>